<dbReference type="Gene3D" id="1.20.900.10">
    <property type="entry name" value="Dbl homology (DH) domain"/>
    <property type="match status" value="1"/>
</dbReference>
<dbReference type="InterPro" id="IPR003096">
    <property type="entry name" value="SM22_calponin"/>
</dbReference>
<dbReference type="Pfam" id="PF00307">
    <property type="entry name" value="CH"/>
    <property type="match status" value="1"/>
</dbReference>
<dbReference type="PROSITE" id="PS50010">
    <property type="entry name" value="DH_2"/>
    <property type="match status" value="1"/>
</dbReference>
<reference evidence="3 4" key="1">
    <citation type="submission" date="2024-04" db="EMBL/GenBank/DDBJ databases">
        <authorList>
            <consortium name="Genoscope - CEA"/>
            <person name="William W."/>
        </authorList>
    </citation>
    <scope>NUCLEOTIDE SEQUENCE [LARGE SCALE GENOMIC DNA]</scope>
</reference>
<gene>
    <name evidence="3" type="ORF">GSLYS_00007546001</name>
</gene>
<dbReference type="PROSITE" id="PS50021">
    <property type="entry name" value="CH"/>
    <property type="match status" value="1"/>
</dbReference>
<dbReference type="PANTHER" id="PTHR45818:SF3">
    <property type="entry name" value="PROTEIN VAV"/>
    <property type="match status" value="1"/>
</dbReference>
<evidence type="ECO:0000259" key="2">
    <source>
        <dbReference type="PROSITE" id="PS50021"/>
    </source>
</evidence>
<dbReference type="InterPro" id="IPR001715">
    <property type="entry name" value="CH_dom"/>
</dbReference>
<dbReference type="GO" id="GO:0005085">
    <property type="term" value="F:guanyl-nucleotide exchange factor activity"/>
    <property type="evidence" value="ECO:0007669"/>
    <property type="project" value="InterPro"/>
</dbReference>
<dbReference type="CDD" id="cd21201">
    <property type="entry name" value="CH_VAV"/>
    <property type="match status" value="1"/>
</dbReference>
<dbReference type="Proteomes" id="UP001497497">
    <property type="component" value="Unassembled WGS sequence"/>
</dbReference>
<dbReference type="InterPro" id="IPR001331">
    <property type="entry name" value="GDS_CDC24_CS"/>
</dbReference>
<comment type="caution">
    <text evidence="3">The sequence shown here is derived from an EMBL/GenBank/DDBJ whole genome shotgun (WGS) entry which is preliminary data.</text>
</comment>
<dbReference type="InterPro" id="IPR000219">
    <property type="entry name" value="DH_dom"/>
</dbReference>
<dbReference type="SMART" id="SM00033">
    <property type="entry name" value="CH"/>
    <property type="match status" value="1"/>
</dbReference>
<protein>
    <submittedName>
        <fullName evidence="3">Uncharacterized protein</fullName>
    </submittedName>
</protein>
<dbReference type="InterPro" id="IPR036872">
    <property type="entry name" value="CH_dom_sf"/>
</dbReference>
<dbReference type="CDD" id="cd00160">
    <property type="entry name" value="RhoGEF"/>
    <property type="match status" value="1"/>
</dbReference>
<dbReference type="GO" id="GO:0016477">
    <property type="term" value="P:cell migration"/>
    <property type="evidence" value="ECO:0007669"/>
    <property type="project" value="TreeGrafter"/>
</dbReference>
<dbReference type="PRINTS" id="PR00888">
    <property type="entry name" value="SM22CALPONIN"/>
</dbReference>
<dbReference type="SUPFAM" id="SSF48065">
    <property type="entry name" value="DBL homology domain (DH-domain)"/>
    <property type="match status" value="1"/>
</dbReference>
<feature type="domain" description="Calponin-homology (CH)" evidence="2">
    <location>
        <begin position="14"/>
        <end position="133"/>
    </location>
</feature>
<proteinExistence type="predicted"/>
<name>A0AAV2HN41_LYMST</name>
<dbReference type="GO" id="GO:0035556">
    <property type="term" value="P:intracellular signal transduction"/>
    <property type="evidence" value="ECO:0007669"/>
    <property type="project" value="InterPro"/>
</dbReference>
<dbReference type="GO" id="GO:0005737">
    <property type="term" value="C:cytoplasm"/>
    <property type="evidence" value="ECO:0007669"/>
    <property type="project" value="TreeGrafter"/>
</dbReference>
<dbReference type="Pfam" id="PF00621">
    <property type="entry name" value="RhoGEF"/>
    <property type="match status" value="1"/>
</dbReference>
<dbReference type="InterPro" id="IPR035899">
    <property type="entry name" value="DBL_dom_sf"/>
</dbReference>
<keyword evidence="4" id="KW-1185">Reference proteome</keyword>
<evidence type="ECO:0000313" key="3">
    <source>
        <dbReference type="EMBL" id="CAL1533586.1"/>
    </source>
</evidence>
<evidence type="ECO:0000313" key="4">
    <source>
        <dbReference type="Proteomes" id="UP001497497"/>
    </source>
</evidence>
<dbReference type="AlphaFoldDB" id="A0AAV2HN41"/>
<organism evidence="3 4">
    <name type="scientific">Lymnaea stagnalis</name>
    <name type="common">Great pond snail</name>
    <name type="synonym">Helix stagnalis</name>
    <dbReference type="NCBI Taxonomy" id="6523"/>
    <lineage>
        <taxon>Eukaryota</taxon>
        <taxon>Metazoa</taxon>
        <taxon>Spiralia</taxon>
        <taxon>Lophotrochozoa</taxon>
        <taxon>Mollusca</taxon>
        <taxon>Gastropoda</taxon>
        <taxon>Heterobranchia</taxon>
        <taxon>Euthyneura</taxon>
        <taxon>Panpulmonata</taxon>
        <taxon>Hygrophila</taxon>
        <taxon>Lymnaeoidea</taxon>
        <taxon>Lymnaeidae</taxon>
        <taxon>Lymnaea</taxon>
    </lineage>
</organism>
<dbReference type="PROSITE" id="PS00741">
    <property type="entry name" value="DH_1"/>
    <property type="match status" value="1"/>
</dbReference>
<dbReference type="PANTHER" id="PTHR45818">
    <property type="entry name" value="PROTEIN VAV"/>
    <property type="match status" value="1"/>
</dbReference>
<feature type="domain" description="DH" evidence="1">
    <location>
        <begin position="241"/>
        <end position="419"/>
    </location>
</feature>
<evidence type="ECO:0000259" key="1">
    <source>
        <dbReference type="PROSITE" id="PS50010"/>
    </source>
</evidence>
<accession>A0AAV2HN41</accession>
<dbReference type="SMART" id="SM00325">
    <property type="entry name" value="RhoGEF"/>
    <property type="match status" value="1"/>
</dbReference>
<sequence>MNLDVEEDKSKMAADEWRNCVEWLVRCQILPPDHKATKSDATAFDLAQALRDGVLLCHLLNTLHPNCIDMKDFSSRPQMSQFLCMKNIRTFLQTCTSVFGIDQRDLFKPNDLFDVKDFKKVLDTLSQLSKSELSQRKYRGFQNHFAAPDQRDVYYNDLEALATGFPPESSPGEHDDGDIYGNLQDLASEIDLEDQEDIYDTVYQEDEEKIYEDLLRGSKKVTAETTDLPFKYSLTGEPQTKRDHCIRELFETENNYKTALHMIIEYFIKPLHNILPSSDREVIFAHIEQLYEVHKELHEKLIKSVNEGSPRLADVFITFKTKLLIYGDYCSNLPKAQSRIDKICENEQLRLKIQECEKRANEGKFRLRDLLHVPMQRVLKYHLLMRELIKNTDKGNSEREGLEQALEAMQDLSLYVNEVKRDHESLTLIEEIQERLVSCCS</sequence>
<dbReference type="SUPFAM" id="SSF47576">
    <property type="entry name" value="Calponin-homology domain, CH-domain"/>
    <property type="match status" value="1"/>
</dbReference>
<dbReference type="EMBL" id="CAXITT010000146">
    <property type="protein sequence ID" value="CAL1533586.1"/>
    <property type="molecule type" value="Genomic_DNA"/>
</dbReference>
<dbReference type="Gene3D" id="1.10.418.10">
    <property type="entry name" value="Calponin-like domain"/>
    <property type="match status" value="1"/>
</dbReference>